<dbReference type="Pfam" id="PF13411">
    <property type="entry name" value="MerR_1"/>
    <property type="match status" value="1"/>
</dbReference>
<dbReference type="EMBL" id="JAHLEM010000217">
    <property type="protein sequence ID" value="MBU3866292.1"/>
    <property type="molecule type" value="Genomic_DNA"/>
</dbReference>
<dbReference type="NCBIfam" id="NF033518">
    <property type="entry name" value="transpos_IS607"/>
    <property type="match status" value="1"/>
</dbReference>
<dbReference type="CDD" id="cd04761">
    <property type="entry name" value="HTH_MerR-SF"/>
    <property type="match status" value="1"/>
</dbReference>
<sequence length="203" mass="23005">MVSMYRISEFAERIGRSPSTVRRWEREGRIVVRRTASGQRYFNDADVRRVLQPAFDEAARKTVVYCRVSSPGQKDDLASQITAMEEFCRGRGLAVDEWVREIGGGMNLKRKKLLALMDSIERGEIGTLVIAHTDRLARFGFEYLEYVADKNDCTILVANQESLSPQEEMVQDLLAIVHTFSGRLDGLRKYEKILKGELAGGGR</sequence>
<gene>
    <name evidence="3" type="ORF">KN815_20140</name>
</gene>
<dbReference type="RefSeq" id="WP_216343343.1">
    <property type="nucleotide sequence ID" value="NZ_JAHLEM010000217.1"/>
</dbReference>
<dbReference type="CDD" id="cd03769">
    <property type="entry name" value="SR_IS607_transposase_like"/>
    <property type="match status" value="1"/>
</dbReference>
<comment type="caution">
    <text evidence="3">The sequence shown here is derived from an EMBL/GenBank/DDBJ whole genome shotgun (WGS) entry which is preliminary data.</text>
</comment>
<dbReference type="InterPro" id="IPR041718">
    <property type="entry name" value="IS607_transposase-like"/>
</dbReference>
<name>A0ABS6CH87_9ACTN</name>
<dbReference type="PROSITE" id="PS51736">
    <property type="entry name" value="RECOMBINASES_3"/>
    <property type="match status" value="1"/>
</dbReference>
<dbReference type="InterPro" id="IPR006119">
    <property type="entry name" value="Resolv_N"/>
</dbReference>
<feature type="domain" description="Resolvase/invertase-type recombinase catalytic" evidence="2">
    <location>
        <begin position="61"/>
        <end position="203"/>
    </location>
</feature>
<reference evidence="3 4" key="1">
    <citation type="submission" date="2021-06" db="EMBL/GenBank/DDBJ databases">
        <authorList>
            <person name="Pan X."/>
        </authorList>
    </citation>
    <scope>NUCLEOTIDE SEQUENCE [LARGE SCALE GENOMIC DNA]</scope>
    <source>
        <strain evidence="3 4">4503</strain>
    </source>
</reference>
<accession>A0ABS6CH87</accession>
<dbReference type="SMART" id="SM00857">
    <property type="entry name" value="Resolvase"/>
    <property type="match status" value="1"/>
</dbReference>
<evidence type="ECO:0000259" key="1">
    <source>
        <dbReference type="PROSITE" id="PS50937"/>
    </source>
</evidence>
<dbReference type="InterPro" id="IPR000551">
    <property type="entry name" value="MerR-type_HTH_dom"/>
</dbReference>
<dbReference type="SMART" id="SM00422">
    <property type="entry name" value="HTH_MERR"/>
    <property type="match status" value="1"/>
</dbReference>
<dbReference type="PROSITE" id="PS50937">
    <property type="entry name" value="HTH_MERR_2"/>
    <property type="match status" value="1"/>
</dbReference>
<dbReference type="Pfam" id="PF00239">
    <property type="entry name" value="Resolvase"/>
    <property type="match status" value="1"/>
</dbReference>
<dbReference type="InterPro" id="IPR048046">
    <property type="entry name" value="Transpos_IS607"/>
</dbReference>
<organism evidence="3 4">
    <name type="scientific">Streptomyces niphimycinicus</name>
    <dbReference type="NCBI Taxonomy" id="2842201"/>
    <lineage>
        <taxon>Bacteria</taxon>
        <taxon>Bacillati</taxon>
        <taxon>Actinomycetota</taxon>
        <taxon>Actinomycetes</taxon>
        <taxon>Kitasatosporales</taxon>
        <taxon>Streptomycetaceae</taxon>
        <taxon>Streptomyces</taxon>
    </lineage>
</organism>
<dbReference type="InterPro" id="IPR051491">
    <property type="entry name" value="Recombinase/Transposase-rel"/>
</dbReference>
<dbReference type="Proteomes" id="UP000720508">
    <property type="component" value="Unassembled WGS sequence"/>
</dbReference>
<proteinExistence type="predicted"/>
<evidence type="ECO:0000313" key="4">
    <source>
        <dbReference type="Proteomes" id="UP000720508"/>
    </source>
</evidence>
<evidence type="ECO:0000259" key="2">
    <source>
        <dbReference type="PROSITE" id="PS51736"/>
    </source>
</evidence>
<feature type="domain" description="HTH merR-type" evidence="1">
    <location>
        <begin position="4"/>
        <end position="52"/>
    </location>
</feature>
<keyword evidence="4" id="KW-1185">Reference proteome</keyword>
<dbReference type="PANTHER" id="PTHR36172:SF1">
    <property type="entry name" value="RESOLVASE-RELATED"/>
    <property type="match status" value="1"/>
</dbReference>
<protein>
    <submittedName>
        <fullName evidence="3">IS607 family transposase</fullName>
    </submittedName>
</protein>
<dbReference type="PANTHER" id="PTHR36172">
    <property type="match status" value="1"/>
</dbReference>
<evidence type="ECO:0000313" key="3">
    <source>
        <dbReference type="EMBL" id="MBU3866292.1"/>
    </source>
</evidence>